<evidence type="ECO:0000256" key="4">
    <source>
        <dbReference type="ARBA" id="ARBA00022737"/>
    </source>
</evidence>
<keyword evidence="5" id="KW-0508">mRNA splicing</keyword>
<dbReference type="GO" id="GO:0071013">
    <property type="term" value="C:catalytic step 2 spliceosome"/>
    <property type="evidence" value="ECO:0007669"/>
    <property type="project" value="TreeGrafter"/>
</dbReference>
<dbReference type="Proteomes" id="UP000193144">
    <property type="component" value="Unassembled WGS sequence"/>
</dbReference>
<dbReference type="Pfam" id="PF23241">
    <property type="entry name" value="HAT_PRP39_C"/>
    <property type="match status" value="1"/>
</dbReference>
<dbReference type="Gene3D" id="1.25.40.10">
    <property type="entry name" value="Tetratricopeptide repeat domain"/>
    <property type="match status" value="4"/>
</dbReference>
<evidence type="ECO:0000259" key="9">
    <source>
        <dbReference type="Pfam" id="PF06424"/>
    </source>
</evidence>
<dbReference type="InterPro" id="IPR045075">
    <property type="entry name" value="Syf1-like"/>
</dbReference>
<evidence type="ECO:0000256" key="2">
    <source>
        <dbReference type="ARBA" id="ARBA00011524"/>
    </source>
</evidence>
<dbReference type="GO" id="GO:0000244">
    <property type="term" value="P:spliceosomal tri-snRNP complex assembly"/>
    <property type="evidence" value="ECO:0007669"/>
    <property type="project" value="TreeGrafter"/>
</dbReference>
<dbReference type="InterPro" id="IPR003107">
    <property type="entry name" value="HAT"/>
</dbReference>
<dbReference type="STRING" id="1231657.A0A1Y1ZJ09"/>
<dbReference type="Pfam" id="PF06424">
    <property type="entry name" value="PRP1_N"/>
    <property type="match status" value="2"/>
</dbReference>
<dbReference type="InterPro" id="IPR059164">
    <property type="entry name" value="HAT_PRP39_C"/>
</dbReference>
<dbReference type="PANTHER" id="PTHR11246:SF1">
    <property type="entry name" value="PRE-MRNA-PROCESSING FACTOR 6"/>
    <property type="match status" value="1"/>
</dbReference>
<dbReference type="FunFam" id="1.25.40.10:FF:000256">
    <property type="entry name" value="Probable pre-mRNA splicing factor prp1"/>
    <property type="match status" value="1"/>
</dbReference>
<comment type="caution">
    <text evidence="10">The sequence shown here is derived from an EMBL/GenBank/DDBJ whole genome shotgun (WGS) entry which is preliminary data.</text>
</comment>
<gene>
    <name evidence="10" type="ORF">BCR34DRAFT_567243</name>
</gene>
<evidence type="ECO:0000256" key="6">
    <source>
        <dbReference type="ARBA" id="ARBA00023242"/>
    </source>
</evidence>
<reference evidence="10 11" key="1">
    <citation type="submission" date="2016-07" db="EMBL/GenBank/DDBJ databases">
        <title>Pervasive Adenine N6-methylation of Active Genes in Fungi.</title>
        <authorList>
            <consortium name="DOE Joint Genome Institute"/>
            <person name="Mondo S.J."/>
            <person name="Dannebaum R.O."/>
            <person name="Kuo R.C."/>
            <person name="Labutti K."/>
            <person name="Haridas S."/>
            <person name="Kuo A."/>
            <person name="Salamov A."/>
            <person name="Ahrendt S.R."/>
            <person name="Lipzen A."/>
            <person name="Sullivan W."/>
            <person name="Andreopoulos W.B."/>
            <person name="Clum A."/>
            <person name="Lindquist E."/>
            <person name="Daum C."/>
            <person name="Ramamoorthy G.K."/>
            <person name="Gryganskyi A."/>
            <person name="Culley D."/>
            <person name="Magnuson J.K."/>
            <person name="James T.Y."/>
            <person name="O'Malley M.A."/>
            <person name="Stajich J.E."/>
            <person name="Spatafora J.W."/>
            <person name="Visel A."/>
            <person name="Grigoriev I.V."/>
        </authorList>
    </citation>
    <scope>NUCLEOTIDE SEQUENCE [LARGE SCALE GENOMIC DNA]</scope>
    <source>
        <strain evidence="10 11">CBS 115471</strain>
    </source>
</reference>
<dbReference type="InterPro" id="IPR019734">
    <property type="entry name" value="TPR_rpt"/>
</dbReference>
<feature type="compositionally biased region" description="Basic and acidic residues" evidence="8">
    <location>
        <begin position="39"/>
        <end position="50"/>
    </location>
</feature>
<evidence type="ECO:0000256" key="1">
    <source>
        <dbReference type="ARBA" id="ARBA00004123"/>
    </source>
</evidence>
<evidence type="ECO:0000256" key="5">
    <source>
        <dbReference type="ARBA" id="ARBA00023187"/>
    </source>
</evidence>
<dbReference type="SMART" id="SM00028">
    <property type="entry name" value="TPR"/>
    <property type="match status" value="5"/>
</dbReference>
<feature type="domain" description="PRP1 splicing factor N-terminal" evidence="9">
    <location>
        <begin position="12"/>
        <end position="121"/>
    </location>
</feature>
<keyword evidence="7" id="KW-0802">TPR repeat</keyword>
<proteinExistence type="predicted"/>
<accession>A0A1Y1ZJ09</accession>
<dbReference type="GO" id="GO:0046540">
    <property type="term" value="C:U4/U6 x U5 tri-snRNP complex"/>
    <property type="evidence" value="ECO:0007669"/>
    <property type="project" value="TreeGrafter"/>
</dbReference>
<comment type="subunit">
    <text evidence="2">Associated with the spliceosome.</text>
</comment>
<keyword evidence="6" id="KW-0539">Nucleus</keyword>
<dbReference type="SUPFAM" id="SSF48452">
    <property type="entry name" value="TPR-like"/>
    <property type="match status" value="4"/>
</dbReference>
<dbReference type="OrthoDB" id="440128at2759"/>
<dbReference type="AlphaFoldDB" id="A0A1Y1ZJ09"/>
<dbReference type="InterPro" id="IPR011990">
    <property type="entry name" value="TPR-like_helical_dom_sf"/>
</dbReference>
<feature type="repeat" description="TPR" evidence="7">
    <location>
        <begin position="868"/>
        <end position="901"/>
    </location>
</feature>
<evidence type="ECO:0000313" key="11">
    <source>
        <dbReference type="Proteomes" id="UP000193144"/>
    </source>
</evidence>
<evidence type="ECO:0000256" key="7">
    <source>
        <dbReference type="PROSITE-ProRule" id="PRU00339"/>
    </source>
</evidence>
<keyword evidence="4" id="KW-0677">Repeat</keyword>
<dbReference type="InterPro" id="IPR010491">
    <property type="entry name" value="PRP1_N"/>
</dbReference>
<dbReference type="SMART" id="SM00386">
    <property type="entry name" value="HAT"/>
    <property type="match status" value="10"/>
</dbReference>
<feature type="region of interest" description="Disordered" evidence="8">
    <location>
        <begin position="14"/>
        <end position="86"/>
    </location>
</feature>
<name>A0A1Y1ZJ09_9PLEO</name>
<sequence>MSVKRDFLSMPAPENYVAGLGRGATGFTTRSDLGPAREGPSEEQMKEMLAKRAAQLGQAAPSAYGAVEKKEEDEEEDRFQDPDNEVGLFSTGLTFDAEDDEADRIYQEIDEKMDKRRRARRLAIPLPFSTLSPPPFALFKCSTCPLCRTDTDHILPYREAREKKERDEYERNNPKIQLQFADLKRALGSVSEDEWAALPEVGDMTGKAKRAREARLADRKSYAVPDSVLAAAQQAGQMETTISSSDGDGTMTNFASIGAANKSALQVRLDAASKIPGQQSTVSGTSTSVDPRGYITALEKTQSAGVEAPVEDINRARVLLESAVKTNIHNGPGYVALCRLEELAGKVSTAKRIISRGCELCPKSIVCWEENIRINQDNIHNAKIIAATAIKQNPKAIKLWEAAIALEQTSAARKKVTRQALDHNPQSVELWKSLINDTEDLESVRLLFAKAVDTVPLSEELWISYARVSDPDQAQQILNAARKAIPTSWAVWVQASRFQEQLGKDEICDRIMDRAVKALAKENAMPKREDWIHQAEICEEEGAVATARAIIKATVGWDLDEDDERKDVWLQDANNSSARGRYETARAILAHAVSHFTLSTTVWHAAADLEKRHGSTESLLHLMERAVNACPKSESLWLLYARELWATNQADEARTVCGRALNQLPGNENIYVRAVAFEVDASAYDKARYFLELAQQTSPTDRIYMKYATLERQLGNLDKAIDIANEALQTWPHAWKIHAIKGQIYESMSKLKEAQEAYSIGTRAAPKSPVLFILLSRLQERQGAIVKARSSLDRGRQQNPKTPELLLEAVRLERRANDSAQAQKLMAVALQECPNSGLLWAEKIMYLETRTQRKPRALEAIKKVENNAQLFVTVARLFWAERKLDKATNWFTKAIVLDADYGDGWVWYYKFLEMHGTEEKKADVINKCIASEPRHGEIWQSVAKDPKNFRKPLDEILKMAVAKAE</sequence>
<feature type="compositionally biased region" description="Acidic residues" evidence="8">
    <location>
        <begin position="71"/>
        <end position="84"/>
    </location>
</feature>
<dbReference type="EMBL" id="MCFA01000076">
    <property type="protein sequence ID" value="ORY10169.1"/>
    <property type="molecule type" value="Genomic_DNA"/>
</dbReference>
<feature type="domain" description="PRP1 splicing factor N-terminal" evidence="9">
    <location>
        <begin position="158"/>
        <end position="207"/>
    </location>
</feature>
<comment type="subcellular location">
    <subcellularLocation>
        <location evidence="1">Nucleus</location>
    </subcellularLocation>
</comment>
<evidence type="ECO:0000256" key="3">
    <source>
        <dbReference type="ARBA" id="ARBA00022664"/>
    </source>
</evidence>
<keyword evidence="11" id="KW-1185">Reference proteome</keyword>
<evidence type="ECO:0000256" key="8">
    <source>
        <dbReference type="SAM" id="MobiDB-lite"/>
    </source>
</evidence>
<protein>
    <submittedName>
        <fullName evidence="10">PRP1 splicing factor, N-terminal-domain-containing protein</fullName>
    </submittedName>
</protein>
<evidence type="ECO:0000313" key="10">
    <source>
        <dbReference type="EMBL" id="ORY10169.1"/>
    </source>
</evidence>
<dbReference type="PROSITE" id="PS50005">
    <property type="entry name" value="TPR"/>
    <property type="match status" value="1"/>
</dbReference>
<keyword evidence="3" id="KW-0507">mRNA processing</keyword>
<organism evidence="10 11">
    <name type="scientific">Clohesyomyces aquaticus</name>
    <dbReference type="NCBI Taxonomy" id="1231657"/>
    <lineage>
        <taxon>Eukaryota</taxon>
        <taxon>Fungi</taxon>
        <taxon>Dikarya</taxon>
        <taxon>Ascomycota</taxon>
        <taxon>Pezizomycotina</taxon>
        <taxon>Dothideomycetes</taxon>
        <taxon>Pleosporomycetidae</taxon>
        <taxon>Pleosporales</taxon>
        <taxon>Lindgomycetaceae</taxon>
        <taxon>Clohesyomyces</taxon>
    </lineage>
</organism>
<dbReference type="PANTHER" id="PTHR11246">
    <property type="entry name" value="PRE-MRNA SPLICING FACTOR"/>
    <property type="match status" value="1"/>
</dbReference>